<reference evidence="7 8" key="1">
    <citation type="submission" date="2019-03" db="EMBL/GenBank/DDBJ databases">
        <title>Draft genome sequence of Xylaria hypoxylon DSM 108379, a ubiquitous saprotrophic-parasitic fungi on hardwood.</title>
        <authorList>
            <person name="Buettner E."/>
            <person name="Leonhardt S."/>
            <person name="Gebauer A.M."/>
            <person name="Liers C."/>
            <person name="Hofrichter M."/>
            <person name="Kellner H."/>
        </authorList>
    </citation>
    <scope>NUCLEOTIDE SEQUENCE [LARGE SCALE GENOMIC DNA]</scope>
    <source>
        <strain evidence="7 8">DSM 108379</strain>
    </source>
</reference>
<accession>A0A4Z0Z1R5</accession>
<dbReference type="PANTHER" id="PTHR23507:SF1">
    <property type="entry name" value="FI18259P1-RELATED"/>
    <property type="match status" value="1"/>
</dbReference>
<evidence type="ECO:0008006" key="9">
    <source>
        <dbReference type="Google" id="ProtNLM"/>
    </source>
</evidence>
<feature type="transmembrane region" description="Helical" evidence="6">
    <location>
        <begin position="200"/>
        <end position="221"/>
    </location>
</feature>
<dbReference type="SUPFAM" id="SSF103473">
    <property type="entry name" value="MFS general substrate transporter"/>
    <property type="match status" value="1"/>
</dbReference>
<dbReference type="Pfam" id="PF07690">
    <property type="entry name" value="MFS_1"/>
    <property type="match status" value="1"/>
</dbReference>
<evidence type="ECO:0000256" key="3">
    <source>
        <dbReference type="ARBA" id="ARBA00022989"/>
    </source>
</evidence>
<evidence type="ECO:0000313" key="8">
    <source>
        <dbReference type="Proteomes" id="UP000297716"/>
    </source>
</evidence>
<keyword evidence="2 6" id="KW-0812">Transmembrane</keyword>
<dbReference type="Gene3D" id="1.20.1250.20">
    <property type="entry name" value="MFS general substrate transporter like domains"/>
    <property type="match status" value="1"/>
</dbReference>
<dbReference type="InterPro" id="IPR011701">
    <property type="entry name" value="MFS"/>
</dbReference>
<evidence type="ECO:0000256" key="4">
    <source>
        <dbReference type="ARBA" id="ARBA00023136"/>
    </source>
</evidence>
<dbReference type="EMBL" id="SKBN01000041">
    <property type="protein sequence ID" value="TGJ85661.1"/>
    <property type="molecule type" value="Genomic_DNA"/>
</dbReference>
<feature type="transmembrane region" description="Helical" evidence="6">
    <location>
        <begin position="76"/>
        <end position="100"/>
    </location>
</feature>
<comment type="caution">
    <text evidence="7">The sequence shown here is derived from an EMBL/GenBank/DDBJ whole genome shotgun (WGS) entry which is preliminary data.</text>
</comment>
<sequence>MANISLIREIRGGWLTIDFWLCTTLMFLVEFGCAVLGAPSPKLLEIVVCRDYYRQNGTTSAEEDCKIQEVQAQLGFVLTVLSTCSVLAATLMQIPMGLIADKKGRRVALVLNITSTILYWGWLPLVAIFGHLPTWALYIAPIFLFIGGGPWASGALVFAAINRRVTASQRTPAFSIMEAVSGIADLVGPALGTLTMEDHIWLPFLLATLSFTLMFVPTWLLEDETMHPSMDGNDIHSELEPSQPTDSEEQPLLLSLGDTNYGGDSERTFIHSTAAIYSITFSSFFLVSLARDSNNFLIPWISWRFKESMARWMS</sequence>
<dbReference type="GO" id="GO:0022857">
    <property type="term" value="F:transmembrane transporter activity"/>
    <property type="evidence" value="ECO:0007669"/>
    <property type="project" value="InterPro"/>
</dbReference>
<keyword evidence="4 6" id="KW-0472">Membrane</keyword>
<feature type="region of interest" description="Disordered" evidence="5">
    <location>
        <begin position="231"/>
        <end position="250"/>
    </location>
</feature>
<protein>
    <recommendedName>
        <fullName evidence="9">Major facilitator superfamily (MFS) profile domain-containing protein</fullName>
    </recommendedName>
</protein>
<feature type="transmembrane region" description="Helical" evidence="6">
    <location>
        <begin position="107"/>
        <end position="129"/>
    </location>
</feature>
<organism evidence="7 8">
    <name type="scientific">Xylaria hypoxylon</name>
    <dbReference type="NCBI Taxonomy" id="37992"/>
    <lineage>
        <taxon>Eukaryota</taxon>
        <taxon>Fungi</taxon>
        <taxon>Dikarya</taxon>
        <taxon>Ascomycota</taxon>
        <taxon>Pezizomycotina</taxon>
        <taxon>Sordariomycetes</taxon>
        <taxon>Xylariomycetidae</taxon>
        <taxon>Xylariales</taxon>
        <taxon>Xylariaceae</taxon>
        <taxon>Xylaria</taxon>
    </lineage>
</organism>
<dbReference type="PANTHER" id="PTHR23507">
    <property type="entry name" value="ZGC:174356"/>
    <property type="match status" value="1"/>
</dbReference>
<dbReference type="AlphaFoldDB" id="A0A4Z0Z1R5"/>
<evidence type="ECO:0000313" key="7">
    <source>
        <dbReference type="EMBL" id="TGJ85661.1"/>
    </source>
</evidence>
<evidence type="ECO:0000256" key="2">
    <source>
        <dbReference type="ARBA" id="ARBA00022692"/>
    </source>
</evidence>
<name>A0A4Z0Z1R5_9PEZI</name>
<keyword evidence="3 6" id="KW-1133">Transmembrane helix</keyword>
<comment type="subcellular location">
    <subcellularLocation>
        <location evidence="1">Membrane</location>
        <topology evidence="1">Multi-pass membrane protein</topology>
    </subcellularLocation>
</comment>
<feature type="transmembrane region" description="Helical" evidence="6">
    <location>
        <begin position="12"/>
        <end position="38"/>
    </location>
</feature>
<feature type="transmembrane region" description="Helical" evidence="6">
    <location>
        <begin position="135"/>
        <end position="161"/>
    </location>
</feature>
<gene>
    <name evidence="7" type="ORF">E0Z10_g3128</name>
</gene>
<dbReference type="InterPro" id="IPR036259">
    <property type="entry name" value="MFS_trans_sf"/>
</dbReference>
<evidence type="ECO:0000256" key="5">
    <source>
        <dbReference type="SAM" id="MobiDB-lite"/>
    </source>
</evidence>
<evidence type="ECO:0000256" key="1">
    <source>
        <dbReference type="ARBA" id="ARBA00004141"/>
    </source>
</evidence>
<dbReference type="Proteomes" id="UP000297716">
    <property type="component" value="Unassembled WGS sequence"/>
</dbReference>
<dbReference type="OrthoDB" id="194139at2759"/>
<dbReference type="GO" id="GO:0016020">
    <property type="term" value="C:membrane"/>
    <property type="evidence" value="ECO:0007669"/>
    <property type="project" value="UniProtKB-SubCell"/>
</dbReference>
<proteinExistence type="predicted"/>
<keyword evidence="8" id="KW-1185">Reference proteome</keyword>
<evidence type="ECO:0000256" key="6">
    <source>
        <dbReference type="SAM" id="Phobius"/>
    </source>
</evidence>